<dbReference type="AlphaFoldDB" id="A0AAD2A2Y2"/>
<dbReference type="Proteomes" id="UP000834106">
    <property type="component" value="Chromosome 17"/>
</dbReference>
<keyword evidence="2" id="KW-0813">Transport</keyword>
<evidence type="ECO:0000256" key="9">
    <source>
        <dbReference type="SAM" id="MobiDB-lite"/>
    </source>
</evidence>
<comment type="subcellular location">
    <subcellularLocation>
        <location evidence="1">Endoplasmic reticulum membrane</location>
    </subcellularLocation>
</comment>
<evidence type="ECO:0000256" key="7">
    <source>
        <dbReference type="ARBA" id="ARBA00023121"/>
    </source>
</evidence>
<dbReference type="PANTHER" id="PTHR13466:SF0">
    <property type="entry name" value="SMP-LTD DOMAIN-CONTAINING PROTEIN"/>
    <property type="match status" value="1"/>
</dbReference>
<dbReference type="Pfam" id="PF23065">
    <property type="entry name" value="PH_SMPa"/>
    <property type="match status" value="1"/>
</dbReference>
<dbReference type="GO" id="GO:0008289">
    <property type="term" value="F:lipid binding"/>
    <property type="evidence" value="ECO:0007669"/>
    <property type="project" value="UniProtKB-KW"/>
</dbReference>
<keyword evidence="4" id="KW-0256">Endoplasmic reticulum</keyword>
<evidence type="ECO:0000256" key="4">
    <source>
        <dbReference type="ARBA" id="ARBA00022824"/>
    </source>
</evidence>
<dbReference type="EMBL" id="OU503052">
    <property type="protein sequence ID" value="CAI9780473.1"/>
    <property type="molecule type" value="Genomic_DNA"/>
</dbReference>
<dbReference type="CDD" id="cd21675">
    <property type="entry name" value="SMP_TEX2"/>
    <property type="match status" value="1"/>
</dbReference>
<feature type="region of interest" description="Disordered" evidence="9">
    <location>
        <begin position="472"/>
        <end position="498"/>
    </location>
</feature>
<dbReference type="InterPro" id="IPR057080">
    <property type="entry name" value="PH_SMPa"/>
</dbReference>
<evidence type="ECO:0000256" key="8">
    <source>
        <dbReference type="ARBA" id="ARBA00023136"/>
    </source>
</evidence>
<feature type="region of interest" description="Disordered" evidence="9">
    <location>
        <begin position="287"/>
        <end position="319"/>
    </location>
</feature>
<keyword evidence="8" id="KW-0472">Membrane</keyword>
<evidence type="ECO:0000256" key="5">
    <source>
        <dbReference type="ARBA" id="ARBA00022989"/>
    </source>
</evidence>
<keyword evidence="7" id="KW-0446">Lipid-binding</keyword>
<feature type="compositionally biased region" description="Low complexity" evidence="9">
    <location>
        <begin position="294"/>
        <end position="307"/>
    </location>
</feature>
<evidence type="ECO:0000256" key="2">
    <source>
        <dbReference type="ARBA" id="ARBA00022448"/>
    </source>
</evidence>
<dbReference type="InterPro" id="IPR031468">
    <property type="entry name" value="SMP_LBD"/>
</dbReference>
<keyword evidence="6" id="KW-0445">Lipid transport</keyword>
<feature type="region of interest" description="Disordered" evidence="9">
    <location>
        <begin position="624"/>
        <end position="665"/>
    </location>
</feature>
<dbReference type="PANTHER" id="PTHR13466">
    <property type="entry name" value="TEX2 PROTEIN-RELATED"/>
    <property type="match status" value="1"/>
</dbReference>
<feature type="compositionally biased region" description="Basic and acidic residues" evidence="9">
    <location>
        <begin position="476"/>
        <end position="491"/>
    </location>
</feature>
<evidence type="ECO:0000256" key="3">
    <source>
        <dbReference type="ARBA" id="ARBA00022692"/>
    </source>
</evidence>
<evidence type="ECO:0000256" key="6">
    <source>
        <dbReference type="ARBA" id="ARBA00023055"/>
    </source>
</evidence>
<feature type="domain" description="SMP-LTD" evidence="10">
    <location>
        <begin position="338"/>
        <end position="600"/>
    </location>
</feature>
<reference evidence="11" key="1">
    <citation type="submission" date="2023-05" db="EMBL/GenBank/DDBJ databases">
        <authorList>
            <person name="Huff M."/>
        </authorList>
    </citation>
    <scope>NUCLEOTIDE SEQUENCE</scope>
</reference>
<evidence type="ECO:0000313" key="11">
    <source>
        <dbReference type="EMBL" id="CAI9780473.1"/>
    </source>
</evidence>
<feature type="compositionally biased region" description="Polar residues" evidence="9">
    <location>
        <begin position="624"/>
        <end position="633"/>
    </location>
</feature>
<name>A0AAD2A2Y2_9LAMI</name>
<feature type="region of interest" description="Disordered" evidence="9">
    <location>
        <begin position="678"/>
        <end position="731"/>
    </location>
</feature>
<keyword evidence="12" id="KW-1185">Reference proteome</keyword>
<dbReference type="PROSITE" id="PS51847">
    <property type="entry name" value="SMP"/>
    <property type="match status" value="1"/>
</dbReference>
<dbReference type="SUPFAM" id="SSF50729">
    <property type="entry name" value="PH domain-like"/>
    <property type="match status" value="1"/>
</dbReference>
<protein>
    <recommendedName>
        <fullName evidence="10">SMP-LTD domain-containing protein</fullName>
    </recommendedName>
</protein>
<dbReference type="GO" id="GO:0005789">
    <property type="term" value="C:endoplasmic reticulum membrane"/>
    <property type="evidence" value="ECO:0007669"/>
    <property type="project" value="UniProtKB-SubCell"/>
</dbReference>
<evidence type="ECO:0000313" key="12">
    <source>
        <dbReference type="Proteomes" id="UP000834106"/>
    </source>
</evidence>
<keyword evidence="5" id="KW-1133">Transmembrane helix</keyword>
<sequence length="768" mass="85638">MVVLLFSVFLLGALTVIAMEAVGLWILIRLINQKVAKEREKEKDSASAGYLIPTLYDIQGALWVLEPEMFPKPGLLDKVPTEQKRKKDFLEVMPVPKYAKLKDHCLILTETDGSHVEISLKGCTIATVSATGLSSKKWAKRYPIKVESEGSVIYKGSKIIYIYLETSWEKESWCKALRLASCDEEKLKWFTKLKIDFNNYLTSLNAGYPSFMKPSELFSAEPLDKPIKFDGSSKVRQFLKKLAKKASKSGVDYIASGTSTSGCDERKLSEKSHSVQDSVLAPDLAKLVPTGKPSSVSSEDTSVASSTPTSTEPGSRVHISGLSDVESDHRNSSDEGTLCLNLLISRLFFDAKRNLQIRNSIENWIQRALSNMRSPNYLGEVTCTSVDPGTLPPHILAMRVLPSDTNELWAMEVDVEYSGGMVLEIETRLEIRELELEGEQTSSNSSTVGEVTSALLEGIEYLGKQLKLSEEATDGIEQKDGDPILDEDRNSKSSTRASSQVSRWKSIVHSITKQVQQVPISLGVRVSSLSGTMRIYVKAPPSDQIWFGFTSMPNIEFNLESFVGDHKITSGRVALFLISRFKSAIRETLVLPNCESVCIPWMLAEKDDWVPRKVAPFMWYNQDNAGSSTTKQEAPSFKPGDEKSMSGGHAPELTSQSLNPRHIDSSTLNNHYFQEQLRAPLLDKDTPQDIVPRSTEEKQNIRPLPSQSLILVGGQNDTSEEDDSNKPRRIGTRERMLGLGKKMGEKLEVRRRHIEEKGRSFVDKMRGT</sequence>
<organism evidence="11 12">
    <name type="scientific">Fraxinus pennsylvanica</name>
    <dbReference type="NCBI Taxonomy" id="56036"/>
    <lineage>
        <taxon>Eukaryota</taxon>
        <taxon>Viridiplantae</taxon>
        <taxon>Streptophyta</taxon>
        <taxon>Embryophyta</taxon>
        <taxon>Tracheophyta</taxon>
        <taxon>Spermatophyta</taxon>
        <taxon>Magnoliopsida</taxon>
        <taxon>eudicotyledons</taxon>
        <taxon>Gunneridae</taxon>
        <taxon>Pentapetalae</taxon>
        <taxon>asterids</taxon>
        <taxon>lamiids</taxon>
        <taxon>Lamiales</taxon>
        <taxon>Oleaceae</taxon>
        <taxon>Oleeae</taxon>
        <taxon>Fraxinus</taxon>
    </lineage>
</organism>
<keyword evidence="3" id="KW-0812">Transmembrane</keyword>
<dbReference type="GO" id="GO:0006869">
    <property type="term" value="P:lipid transport"/>
    <property type="evidence" value="ECO:0007669"/>
    <property type="project" value="UniProtKB-KW"/>
</dbReference>
<feature type="compositionally biased region" description="Polar residues" evidence="9">
    <location>
        <begin position="653"/>
        <end position="665"/>
    </location>
</feature>
<accession>A0AAD2A2Y2</accession>
<proteinExistence type="predicted"/>
<evidence type="ECO:0000256" key="1">
    <source>
        <dbReference type="ARBA" id="ARBA00004586"/>
    </source>
</evidence>
<evidence type="ECO:0000259" key="10">
    <source>
        <dbReference type="PROSITE" id="PS51847"/>
    </source>
</evidence>
<gene>
    <name evidence="11" type="ORF">FPE_LOCUS27903</name>
</gene>